<reference evidence="2 3" key="1">
    <citation type="submission" date="2023-08" db="EMBL/GenBank/DDBJ databases">
        <title>Annotated Genome Sequence of Vanrija albida AlHP1.</title>
        <authorList>
            <person name="Herzog R."/>
        </authorList>
    </citation>
    <scope>NUCLEOTIDE SEQUENCE [LARGE SCALE GENOMIC DNA]</scope>
    <source>
        <strain evidence="2 3">AlHP1</strain>
    </source>
</reference>
<dbReference type="GeneID" id="95989549"/>
<dbReference type="InterPro" id="IPR001810">
    <property type="entry name" value="F-box_dom"/>
</dbReference>
<name>A0ABR3PR17_9TREE</name>
<protein>
    <recommendedName>
        <fullName evidence="1">F-box domain-containing protein</fullName>
    </recommendedName>
</protein>
<organism evidence="2 3">
    <name type="scientific">Vanrija albida</name>
    <dbReference type="NCBI Taxonomy" id="181172"/>
    <lineage>
        <taxon>Eukaryota</taxon>
        <taxon>Fungi</taxon>
        <taxon>Dikarya</taxon>
        <taxon>Basidiomycota</taxon>
        <taxon>Agaricomycotina</taxon>
        <taxon>Tremellomycetes</taxon>
        <taxon>Trichosporonales</taxon>
        <taxon>Trichosporonaceae</taxon>
        <taxon>Vanrija</taxon>
    </lineage>
</organism>
<dbReference type="PROSITE" id="PS50181">
    <property type="entry name" value="FBOX"/>
    <property type="match status" value="1"/>
</dbReference>
<evidence type="ECO:0000259" key="1">
    <source>
        <dbReference type="PROSITE" id="PS50181"/>
    </source>
</evidence>
<dbReference type="Proteomes" id="UP001565368">
    <property type="component" value="Unassembled WGS sequence"/>
</dbReference>
<dbReference type="EMBL" id="JBBXJM010000007">
    <property type="protein sequence ID" value="KAL1404895.1"/>
    <property type="molecule type" value="Genomic_DNA"/>
</dbReference>
<evidence type="ECO:0000313" key="2">
    <source>
        <dbReference type="EMBL" id="KAL1404895.1"/>
    </source>
</evidence>
<gene>
    <name evidence="2" type="ORF">Q8F55_008506</name>
</gene>
<proteinExistence type="predicted"/>
<keyword evidence="3" id="KW-1185">Reference proteome</keyword>
<sequence length="466" mass="51018">MSSLARLPAELLVPIAKHLDTADAGDLRLACKATNAALTDWYRSVHYAYLDATATEAGVAALAEIAARPELAKYVREIGLTAHLAHDPGQQPAQDDPLGTADAGLGPALGAVLARLPRVERLVVHGVHWTQPRDADAIRPSASSAPLGLEQCFALQRGPQAEHIVTGAFRALLFALGDAHAARAEAGYAPIRELHYCSLTGLGNGVFELGADLRARLEPALARIERLHLVLAPAAEPNNDAVEFLKLCGNVTTLVLSSVPHCFPSGLTCPLNWMSDSETPAVFPNLVSLHLTDTMVHIDVVFRLLTKCRRLEKMAFTQFCLMEDDSIATDDDDDKWLGAVWYSLLAYLSEEHKKSPLPLAELLVEYLDELTLGANRKDAVWFVDSLTTGERTDKVTVYAADDHVHFDWRGRLPYDGRRYLHNSDNIFERAALLFNFVPPRVSHHVPAGFQFLFSSGQLAANDIFGR</sequence>
<dbReference type="RefSeq" id="XP_069204839.1">
    <property type="nucleotide sequence ID" value="XM_069356902.1"/>
</dbReference>
<evidence type="ECO:0000313" key="3">
    <source>
        <dbReference type="Proteomes" id="UP001565368"/>
    </source>
</evidence>
<feature type="domain" description="F-box" evidence="1">
    <location>
        <begin position="1"/>
        <end position="50"/>
    </location>
</feature>
<comment type="caution">
    <text evidence="2">The sequence shown here is derived from an EMBL/GenBank/DDBJ whole genome shotgun (WGS) entry which is preliminary data.</text>
</comment>
<accession>A0ABR3PR17</accession>